<gene>
    <name evidence="2" type="ORF">EGT67_22590</name>
</gene>
<dbReference type="Proteomes" id="UP000286208">
    <property type="component" value="Unassembled WGS sequence"/>
</dbReference>
<feature type="signal peptide" evidence="1">
    <location>
        <begin position="1"/>
        <end position="16"/>
    </location>
</feature>
<keyword evidence="1" id="KW-0732">Signal</keyword>
<evidence type="ECO:0008006" key="4">
    <source>
        <dbReference type="Google" id="ProtNLM"/>
    </source>
</evidence>
<organism evidence="2 3">
    <name type="scientific">Prescottella agglutinans</name>
    <dbReference type="NCBI Taxonomy" id="1644129"/>
    <lineage>
        <taxon>Bacteria</taxon>
        <taxon>Bacillati</taxon>
        <taxon>Actinomycetota</taxon>
        <taxon>Actinomycetes</taxon>
        <taxon>Mycobacteriales</taxon>
        <taxon>Nocardiaceae</taxon>
        <taxon>Prescottella</taxon>
    </lineage>
</organism>
<evidence type="ECO:0000313" key="3">
    <source>
        <dbReference type="Proteomes" id="UP000286208"/>
    </source>
</evidence>
<feature type="chain" id="PRO_5039563851" description="Secreted protein" evidence="1">
    <location>
        <begin position="17"/>
        <end position="166"/>
    </location>
</feature>
<dbReference type="RefSeq" id="WP_127918331.1">
    <property type="nucleotide sequence ID" value="NZ_RKLP01000013.1"/>
</dbReference>
<evidence type="ECO:0000256" key="1">
    <source>
        <dbReference type="SAM" id="SignalP"/>
    </source>
</evidence>
<sequence>MASLAIPLGSSGVATAAPVPPVPFQVPVTFVSACSTVGFICWVPNKIAAVTPSSTAVAPGVVTFAAAPSATVVTTYSTLDCIDVSIAWRNLATGATGDTVLRALTADGSGRRPTPDELCRYVPAMAATGSGTVVASADVSGSVHPPQSDLWPQVQLHAGFGVLEVP</sequence>
<accession>A0A3S3ZSL3</accession>
<protein>
    <recommendedName>
        <fullName evidence="4">Secreted protein</fullName>
    </recommendedName>
</protein>
<evidence type="ECO:0000313" key="2">
    <source>
        <dbReference type="EMBL" id="RVW07329.1"/>
    </source>
</evidence>
<keyword evidence="3" id="KW-1185">Reference proteome</keyword>
<proteinExistence type="predicted"/>
<reference evidence="2 3" key="1">
    <citation type="submission" date="2018-11" db="EMBL/GenBank/DDBJ databases">
        <title>Rhodococcus spongicola sp. nov. and Rhodococcus xishaensis sp. nov. from marine sponges.</title>
        <authorList>
            <person name="Li L."/>
            <person name="Lin H.W."/>
        </authorList>
    </citation>
    <scope>NUCLEOTIDE SEQUENCE [LARGE SCALE GENOMIC DNA]</scope>
    <source>
        <strain evidence="2 3">CCTCC AB2014297</strain>
    </source>
</reference>
<name>A0A3S3ZSL3_9NOCA</name>
<dbReference type="AlphaFoldDB" id="A0A3S3ZSL3"/>
<dbReference type="EMBL" id="RKLP01000013">
    <property type="protein sequence ID" value="RVW07329.1"/>
    <property type="molecule type" value="Genomic_DNA"/>
</dbReference>
<dbReference type="OrthoDB" id="4470824at2"/>
<comment type="caution">
    <text evidence="2">The sequence shown here is derived from an EMBL/GenBank/DDBJ whole genome shotgun (WGS) entry which is preliminary data.</text>
</comment>